<accession>A0AAD9EZ31</accession>
<evidence type="ECO:0000313" key="3">
    <source>
        <dbReference type="Proteomes" id="UP001228049"/>
    </source>
</evidence>
<dbReference type="Proteomes" id="UP001228049">
    <property type="component" value="Unassembled WGS sequence"/>
</dbReference>
<proteinExistence type="predicted"/>
<feature type="transmembrane region" description="Helical" evidence="1">
    <location>
        <begin position="16"/>
        <end position="37"/>
    </location>
</feature>
<feature type="transmembrane region" description="Helical" evidence="1">
    <location>
        <begin position="118"/>
        <end position="136"/>
    </location>
</feature>
<keyword evidence="1" id="KW-1133">Transmembrane helix</keyword>
<gene>
    <name evidence="2" type="ORF">KUDE01_030563</name>
</gene>
<evidence type="ECO:0000313" key="2">
    <source>
        <dbReference type="EMBL" id="KAK1886848.1"/>
    </source>
</evidence>
<evidence type="ECO:0000256" key="1">
    <source>
        <dbReference type="SAM" id="Phobius"/>
    </source>
</evidence>
<reference evidence="2" key="1">
    <citation type="submission" date="2023-04" db="EMBL/GenBank/DDBJ databases">
        <title>Chromosome-level genome of Chaenocephalus aceratus.</title>
        <authorList>
            <person name="Park H."/>
        </authorList>
    </citation>
    <scope>NUCLEOTIDE SEQUENCE</scope>
    <source>
        <strain evidence="2">DE</strain>
        <tissue evidence="2">Muscle</tissue>
    </source>
</reference>
<keyword evidence="1" id="KW-0472">Membrane</keyword>
<dbReference type="EMBL" id="JASDAP010000020">
    <property type="protein sequence ID" value="KAK1886848.1"/>
    <property type="molecule type" value="Genomic_DNA"/>
</dbReference>
<organism evidence="2 3">
    <name type="scientific">Dissostichus eleginoides</name>
    <name type="common">Patagonian toothfish</name>
    <name type="synonym">Dissostichus amissus</name>
    <dbReference type="NCBI Taxonomy" id="100907"/>
    <lineage>
        <taxon>Eukaryota</taxon>
        <taxon>Metazoa</taxon>
        <taxon>Chordata</taxon>
        <taxon>Craniata</taxon>
        <taxon>Vertebrata</taxon>
        <taxon>Euteleostomi</taxon>
        <taxon>Actinopterygii</taxon>
        <taxon>Neopterygii</taxon>
        <taxon>Teleostei</taxon>
        <taxon>Neoteleostei</taxon>
        <taxon>Acanthomorphata</taxon>
        <taxon>Eupercaria</taxon>
        <taxon>Perciformes</taxon>
        <taxon>Notothenioidei</taxon>
        <taxon>Nototheniidae</taxon>
        <taxon>Dissostichus</taxon>
    </lineage>
</organism>
<protein>
    <submittedName>
        <fullName evidence="2">Solute carrier family 22 member 7</fullName>
    </submittedName>
</protein>
<comment type="caution">
    <text evidence="2">The sequence shown here is derived from an EMBL/GenBank/DDBJ whole genome shotgun (WGS) entry which is preliminary data.</text>
</comment>
<keyword evidence="3" id="KW-1185">Reference proteome</keyword>
<keyword evidence="1" id="KW-0812">Transmembrane</keyword>
<name>A0AAD9EZ31_DISEL</name>
<dbReference type="AlphaFoldDB" id="A0AAD9EZ31"/>
<sequence length="139" mass="15712">MRFEEILHEVGGFSRFQFLILFILCLPRFVLPLHFLLHNFVSATPPHHCALESLIPRQDDSSLSSCRGYDPPLTFDFDTVNSTVPCPHGWVYNQSQFSSTTATEWDLVCDNKQLNQALATYFFLGVTVGAILFGHLSDS</sequence>